<proteinExistence type="predicted"/>
<name>A0A1J9S6B4_9PEZI</name>
<dbReference type="EMBL" id="MNUE01000001">
    <property type="protein sequence ID" value="OJD40475.1"/>
    <property type="molecule type" value="Genomic_DNA"/>
</dbReference>
<dbReference type="CDD" id="cd02440">
    <property type="entry name" value="AdoMet_MTases"/>
    <property type="match status" value="1"/>
</dbReference>
<reference evidence="2 3" key="1">
    <citation type="submission" date="2016-10" db="EMBL/GenBank/DDBJ databases">
        <title>Proteomics and genomics reveal pathogen-plant mechanisms compatible with a hemibiotrophic lifestyle of Diplodia corticola.</title>
        <authorList>
            <person name="Fernandes I."/>
            <person name="De Jonge R."/>
            <person name="Van De Peer Y."/>
            <person name="Devreese B."/>
            <person name="Alves A."/>
            <person name="Esteves A.C."/>
        </authorList>
    </citation>
    <scope>NUCLEOTIDE SEQUENCE [LARGE SCALE GENOMIC DNA]</scope>
    <source>
        <strain evidence="2 3">CBS 112549</strain>
    </source>
</reference>
<evidence type="ECO:0000313" key="3">
    <source>
        <dbReference type="Proteomes" id="UP000183809"/>
    </source>
</evidence>
<gene>
    <name evidence="2" type="ORF">BKCO1_1000406</name>
</gene>
<dbReference type="Proteomes" id="UP000183809">
    <property type="component" value="Unassembled WGS sequence"/>
</dbReference>
<keyword evidence="3" id="KW-1185">Reference proteome</keyword>
<keyword evidence="2" id="KW-0808">Transferase</keyword>
<dbReference type="InterPro" id="IPR029063">
    <property type="entry name" value="SAM-dependent_MTases_sf"/>
</dbReference>
<dbReference type="GO" id="GO:0032259">
    <property type="term" value="P:methylation"/>
    <property type="evidence" value="ECO:0007669"/>
    <property type="project" value="UniProtKB-KW"/>
</dbReference>
<keyword evidence="2" id="KW-0489">Methyltransferase</keyword>
<sequence>MASPQPPQNTAPEQPEPAAAGPAPDLVIEADSHSETDSALGDDAESYTTSLRSSIFNYTFENGRRYHAYGEKYFLPNDEAEMDRLDLFHHILTLRCGGELHLAPIAENPQRILDIGTGTGIWAIEMADEYPSADVLGTDLSPIQPAMLPPNCKFEIDDCEQDWLYSTKFDYIHARYLAGTIKDWPRLVQQAYQFLKPGGWIELQDFTMKFYTTGGEFKPGCPLDKWCDGVIQGVKAWGREPEPGPLLEGWVRDAGFVNVTHKLLPIPVGTWPKDRKMKEVGALDLVQFREGLESAAMRVFTAQGWQPEEVQVFLADVRKDLSNPKLQAQHNFHVVYAQKPLDAQ</sequence>
<feature type="compositionally biased region" description="Low complexity" evidence="1">
    <location>
        <begin position="10"/>
        <end position="24"/>
    </location>
</feature>
<dbReference type="STRING" id="236234.A0A1J9S6B4"/>
<dbReference type="Pfam" id="PF13489">
    <property type="entry name" value="Methyltransf_23"/>
    <property type="match status" value="1"/>
</dbReference>
<accession>A0A1J9S6B4</accession>
<dbReference type="SUPFAM" id="SSF53335">
    <property type="entry name" value="S-adenosyl-L-methionine-dependent methyltransferases"/>
    <property type="match status" value="1"/>
</dbReference>
<evidence type="ECO:0000313" key="2">
    <source>
        <dbReference type="EMBL" id="OJD40475.1"/>
    </source>
</evidence>
<feature type="region of interest" description="Disordered" evidence="1">
    <location>
        <begin position="1"/>
        <end position="45"/>
    </location>
</feature>
<dbReference type="RefSeq" id="XP_020135318.1">
    <property type="nucleotide sequence ID" value="XM_020269800.1"/>
</dbReference>
<dbReference type="GO" id="GO:0008168">
    <property type="term" value="F:methyltransferase activity"/>
    <property type="evidence" value="ECO:0007669"/>
    <property type="project" value="UniProtKB-KW"/>
</dbReference>
<dbReference type="PANTHER" id="PTHR43591:SF10">
    <property type="entry name" value="ABC TRANSMEMBRANE TYPE-1 DOMAIN-CONTAINING PROTEIN-RELATED"/>
    <property type="match status" value="1"/>
</dbReference>
<comment type="caution">
    <text evidence="2">The sequence shown here is derived from an EMBL/GenBank/DDBJ whole genome shotgun (WGS) entry which is preliminary data.</text>
</comment>
<dbReference type="GeneID" id="31010059"/>
<dbReference type="Gene3D" id="3.40.50.150">
    <property type="entry name" value="Vaccinia Virus protein VP39"/>
    <property type="match status" value="1"/>
</dbReference>
<dbReference type="PANTHER" id="PTHR43591">
    <property type="entry name" value="METHYLTRANSFERASE"/>
    <property type="match status" value="1"/>
</dbReference>
<evidence type="ECO:0000256" key="1">
    <source>
        <dbReference type="SAM" id="MobiDB-lite"/>
    </source>
</evidence>
<dbReference type="AlphaFoldDB" id="A0A1J9S6B4"/>
<organism evidence="2 3">
    <name type="scientific">Diplodia corticola</name>
    <dbReference type="NCBI Taxonomy" id="236234"/>
    <lineage>
        <taxon>Eukaryota</taxon>
        <taxon>Fungi</taxon>
        <taxon>Dikarya</taxon>
        <taxon>Ascomycota</taxon>
        <taxon>Pezizomycotina</taxon>
        <taxon>Dothideomycetes</taxon>
        <taxon>Dothideomycetes incertae sedis</taxon>
        <taxon>Botryosphaeriales</taxon>
        <taxon>Botryosphaeriaceae</taxon>
        <taxon>Diplodia</taxon>
    </lineage>
</organism>
<protein>
    <submittedName>
        <fullName evidence="2">Methyltransferase domain-containing protein</fullName>
    </submittedName>
</protein>
<dbReference type="OrthoDB" id="2013972at2759"/>